<protein>
    <submittedName>
        <fullName evidence="2">Uncharacterized protein</fullName>
    </submittedName>
</protein>
<dbReference type="Proteomes" id="UP001221413">
    <property type="component" value="Unassembled WGS sequence"/>
</dbReference>
<dbReference type="AlphaFoldDB" id="A0AAD6NNM1"/>
<sequence>MIQRMNELIPDPARPPQQQQPPPPQQHAQQGMQPHDLAQRLMAEHQARQQDGGGIFDTIQNGVSIFLASLVPGLGERIGIARQRERERERRLIEEAAMAQQQGQDGQPAAAAEGGEGQGQAQAQAPGPQDPAVVNAAVEHFGDARAEELFGPQGQDDGQQAQEQGPVDALFGPL</sequence>
<dbReference type="EMBL" id="JAQGDS010000002">
    <property type="protein sequence ID" value="KAJ6263558.1"/>
    <property type="molecule type" value="Genomic_DNA"/>
</dbReference>
<proteinExistence type="predicted"/>
<organism evidence="2 3">
    <name type="scientific">Drechslerella dactyloides</name>
    <name type="common">Nematode-trapping fungus</name>
    <name type="synonym">Arthrobotrys dactyloides</name>
    <dbReference type="NCBI Taxonomy" id="74499"/>
    <lineage>
        <taxon>Eukaryota</taxon>
        <taxon>Fungi</taxon>
        <taxon>Dikarya</taxon>
        <taxon>Ascomycota</taxon>
        <taxon>Pezizomycotina</taxon>
        <taxon>Orbiliomycetes</taxon>
        <taxon>Orbiliales</taxon>
        <taxon>Orbiliaceae</taxon>
        <taxon>Drechslerella</taxon>
    </lineage>
</organism>
<evidence type="ECO:0000313" key="3">
    <source>
        <dbReference type="Proteomes" id="UP001221413"/>
    </source>
</evidence>
<name>A0AAD6NNM1_DREDA</name>
<reference evidence="2" key="1">
    <citation type="submission" date="2023-01" db="EMBL/GenBank/DDBJ databases">
        <title>The chitinases involved in constricting ring structure development in the nematode-trapping fungus Drechslerella dactyloides.</title>
        <authorList>
            <person name="Wang R."/>
            <person name="Zhang L."/>
            <person name="Tang P."/>
            <person name="Li S."/>
            <person name="Liang L."/>
        </authorList>
    </citation>
    <scope>NUCLEOTIDE SEQUENCE</scope>
    <source>
        <strain evidence="2">YMF1.00031</strain>
    </source>
</reference>
<feature type="compositionally biased region" description="Pro residues" evidence="1">
    <location>
        <begin position="12"/>
        <end position="25"/>
    </location>
</feature>
<gene>
    <name evidence="2" type="ORF">Dda_2122</name>
</gene>
<keyword evidence="3" id="KW-1185">Reference proteome</keyword>
<evidence type="ECO:0000256" key="1">
    <source>
        <dbReference type="SAM" id="MobiDB-lite"/>
    </source>
</evidence>
<accession>A0AAD6NNM1</accession>
<feature type="compositionally biased region" description="Low complexity" evidence="1">
    <location>
        <begin position="151"/>
        <end position="166"/>
    </location>
</feature>
<feature type="compositionally biased region" description="Low complexity" evidence="1">
    <location>
        <begin position="95"/>
        <end position="132"/>
    </location>
</feature>
<evidence type="ECO:0000313" key="2">
    <source>
        <dbReference type="EMBL" id="KAJ6263558.1"/>
    </source>
</evidence>
<feature type="region of interest" description="Disordered" evidence="1">
    <location>
        <begin position="1"/>
        <end position="37"/>
    </location>
</feature>
<feature type="region of interest" description="Disordered" evidence="1">
    <location>
        <begin position="93"/>
        <end position="174"/>
    </location>
</feature>
<comment type="caution">
    <text evidence="2">The sequence shown here is derived from an EMBL/GenBank/DDBJ whole genome shotgun (WGS) entry which is preliminary data.</text>
</comment>